<comment type="similarity">
    <text evidence="2">Belongs to the glycosyl hydrolase 15 family.</text>
</comment>
<comment type="catalytic activity">
    <reaction evidence="1">
        <text>Hydrolysis of terminal (1-&gt;4)-linked alpha-D-glucose residues successively from non-reducing ends of the chains with release of beta-D-glucose.</text>
        <dbReference type="EC" id="3.2.1.3"/>
    </reaction>
</comment>
<dbReference type="InterPro" id="IPR000165">
    <property type="entry name" value="Glucoamylase"/>
</dbReference>
<evidence type="ECO:0000259" key="12">
    <source>
        <dbReference type="PROSITE" id="PS51159"/>
    </source>
</evidence>
<evidence type="ECO:0000256" key="10">
    <source>
        <dbReference type="SAM" id="MobiDB-lite"/>
    </source>
</evidence>
<evidence type="ECO:0000256" key="4">
    <source>
        <dbReference type="ARBA" id="ARBA00022801"/>
    </source>
</evidence>
<dbReference type="AlphaFoldDB" id="A0A0C9MFV4"/>
<dbReference type="InterPro" id="IPR011613">
    <property type="entry name" value="GH15-like"/>
</dbReference>
<evidence type="ECO:0000313" key="13">
    <source>
        <dbReference type="EMBL" id="GAN00808.1"/>
    </source>
</evidence>
<accession>A0A0C9MFV4</accession>
<reference evidence="13" key="1">
    <citation type="submission" date="2014-09" db="EMBL/GenBank/DDBJ databases">
        <title>Draft genome sequence of an oleaginous Mucoromycotina fungus Mucor ambiguus NBRC6742.</title>
        <authorList>
            <person name="Takeda I."/>
            <person name="Yamane N."/>
            <person name="Morita T."/>
            <person name="Tamano K."/>
            <person name="Machida M."/>
            <person name="Baker S."/>
            <person name="Koike H."/>
        </authorList>
    </citation>
    <scope>NUCLEOTIDE SEQUENCE</scope>
    <source>
        <strain evidence="13">NBRC 6742</strain>
    </source>
</reference>
<dbReference type="Gene3D" id="1.50.10.10">
    <property type="match status" value="1"/>
</dbReference>
<dbReference type="GO" id="GO:0004339">
    <property type="term" value="F:glucan 1,4-alpha-glucosidase activity"/>
    <property type="evidence" value="ECO:0007669"/>
    <property type="project" value="UniProtKB-EC"/>
</dbReference>
<feature type="domain" description="CBM21" evidence="12">
    <location>
        <begin position="25"/>
        <end position="129"/>
    </location>
</feature>
<proteinExistence type="inferred from homology"/>
<dbReference type="Pfam" id="PF03370">
    <property type="entry name" value="CBM_21"/>
    <property type="match status" value="1"/>
</dbReference>
<dbReference type="Pfam" id="PF00723">
    <property type="entry name" value="Glyco_hydro_15"/>
    <property type="match status" value="1"/>
</dbReference>
<keyword evidence="7" id="KW-0624">Polysaccharide degradation</keyword>
<evidence type="ECO:0000256" key="8">
    <source>
        <dbReference type="ARBA" id="ARBA00033442"/>
    </source>
</evidence>
<dbReference type="PANTHER" id="PTHR31616:SF9">
    <property type="entry name" value="GLUCOAMYLASE, INTRACELLULAR SPORULATION-SPECIFIC"/>
    <property type="match status" value="1"/>
</dbReference>
<feature type="region of interest" description="Disordered" evidence="10">
    <location>
        <begin position="129"/>
        <end position="168"/>
    </location>
</feature>
<feature type="chain" id="PRO_5002209339" description="glucan 1,4-alpha-glucosidase" evidence="11">
    <location>
        <begin position="25"/>
        <end position="609"/>
    </location>
</feature>
<dbReference type="EMBL" id="DF836291">
    <property type="protein sequence ID" value="GAN00808.1"/>
    <property type="molecule type" value="Genomic_DNA"/>
</dbReference>
<name>A0A0C9MFV4_9FUNG</name>
<dbReference type="OrthoDB" id="6123450at2759"/>
<gene>
    <name evidence="13" type="ORF">MAM1_0002c00232</name>
</gene>
<dbReference type="PROSITE" id="PS51159">
    <property type="entry name" value="CBM21"/>
    <property type="match status" value="1"/>
</dbReference>
<organism evidence="13">
    <name type="scientific">Mucor ambiguus</name>
    <dbReference type="NCBI Taxonomy" id="91626"/>
    <lineage>
        <taxon>Eukaryota</taxon>
        <taxon>Fungi</taxon>
        <taxon>Fungi incertae sedis</taxon>
        <taxon>Mucoromycota</taxon>
        <taxon>Mucoromycotina</taxon>
        <taxon>Mucoromycetes</taxon>
        <taxon>Mucorales</taxon>
        <taxon>Mucorineae</taxon>
        <taxon>Mucoraceae</taxon>
        <taxon>Mucor</taxon>
    </lineage>
</organism>
<evidence type="ECO:0000256" key="6">
    <source>
        <dbReference type="ARBA" id="ARBA00023295"/>
    </source>
</evidence>
<dbReference type="PRINTS" id="PR00736">
    <property type="entry name" value="GLHYDRLASE15"/>
</dbReference>
<dbReference type="InterPro" id="IPR038175">
    <property type="entry name" value="CBM21_dom_sf"/>
</dbReference>
<evidence type="ECO:0000256" key="11">
    <source>
        <dbReference type="SAM" id="SignalP"/>
    </source>
</evidence>
<keyword evidence="14" id="KW-1185">Reference proteome</keyword>
<dbReference type="InterPro" id="IPR046966">
    <property type="entry name" value="Glucoamylase_active_site"/>
</dbReference>
<protein>
    <recommendedName>
        <fullName evidence="3">glucan 1,4-alpha-glucosidase</fullName>
        <ecNumber evidence="3">3.2.1.3</ecNumber>
    </recommendedName>
    <alternativeName>
        <fullName evidence="9">1,4-alpha-D-glucan glucohydrolase</fullName>
    </alternativeName>
    <alternativeName>
        <fullName evidence="8">Glucan 1,4-alpha-glucosidase</fullName>
    </alternativeName>
</protein>
<dbReference type="STRING" id="91626.A0A0C9MFV4"/>
<dbReference type="InterPro" id="IPR008928">
    <property type="entry name" value="6-hairpin_glycosidase_sf"/>
</dbReference>
<keyword evidence="4 13" id="KW-0378">Hydrolase</keyword>
<keyword evidence="5" id="KW-0119">Carbohydrate metabolism</keyword>
<dbReference type="InterPro" id="IPR012341">
    <property type="entry name" value="6hp_glycosidase-like_sf"/>
</dbReference>
<dbReference type="PROSITE" id="PS00820">
    <property type="entry name" value="GLUCOAMYLASE"/>
    <property type="match status" value="1"/>
</dbReference>
<evidence type="ECO:0000256" key="9">
    <source>
        <dbReference type="ARBA" id="ARBA00033473"/>
    </source>
</evidence>
<keyword evidence="6" id="KW-0326">Glycosidase</keyword>
<dbReference type="SUPFAM" id="SSF48208">
    <property type="entry name" value="Six-hairpin glycosidases"/>
    <property type="match status" value="1"/>
</dbReference>
<evidence type="ECO:0000256" key="1">
    <source>
        <dbReference type="ARBA" id="ARBA00001863"/>
    </source>
</evidence>
<evidence type="ECO:0000256" key="7">
    <source>
        <dbReference type="ARBA" id="ARBA00023326"/>
    </source>
</evidence>
<evidence type="ECO:0000256" key="2">
    <source>
        <dbReference type="ARBA" id="ARBA00006188"/>
    </source>
</evidence>
<evidence type="ECO:0000256" key="3">
    <source>
        <dbReference type="ARBA" id="ARBA00012593"/>
    </source>
</evidence>
<dbReference type="GO" id="GO:0000324">
    <property type="term" value="C:fungal-type vacuole"/>
    <property type="evidence" value="ECO:0007669"/>
    <property type="project" value="TreeGrafter"/>
</dbReference>
<evidence type="ECO:0000313" key="14">
    <source>
        <dbReference type="Proteomes" id="UP000053815"/>
    </source>
</evidence>
<sequence length="609" mass="64747">MKFSSLLKKPLLLIAGILAATVVAETVPTTAEVKVKSFTYDGSTFAGQIYIKNIAYTKTVTVIYSDGSNNWNNNGNTIAASYSAAISGSNYEYWTFSAPVSSIKQFYVKYVVSGTTYYDNNSSGNYQVSTTTTTTTAPTTTTSGGSSTTTGGSTTTATSVPTAVPSGFPTGNSTISSWIDGQTSVSRYAMLRNINPAGTVTGFIAASMSTSGPDYFYAWTRDSALTSHVVAYDYNTTLAGNSTILGLLKNYVTFSLNSQTTSTVCNCLGEPKFNKDGSSYTGAWGRPQNDGPASRADTFILIADSILKQTGDATYVTGTLAPAIYKDLDYVVSTWSNGCFDLWEEVNGVHFYTLMVMRRGLVKGASFASRNGDSTRANTYTNTAASIKTKIDSFWNSNGQYVSVSQSVTGGVSKAGYDASVLIASNLGSLQDGFYTPGSDKMLATAVAIESKFASLYSINQNLNGYLGNAIGRYPEDTYNGNGNSQGNPWFICTNAFAELYYRAIKEWFNNGGVTVTSISLNFFKKFDSSAAVGTKYTVGTSAFNSLVQNVAVAADAFFSTIKFHAATNGSMSEQYGRTDGLMTGARDLTWSHASLISASYAKAGSPAA</sequence>
<dbReference type="GO" id="GO:0000272">
    <property type="term" value="P:polysaccharide catabolic process"/>
    <property type="evidence" value="ECO:0007669"/>
    <property type="project" value="UniProtKB-KW"/>
</dbReference>
<dbReference type="PANTHER" id="PTHR31616">
    <property type="entry name" value="TREHALASE"/>
    <property type="match status" value="1"/>
</dbReference>
<dbReference type="InterPro" id="IPR005036">
    <property type="entry name" value="CBM21_dom"/>
</dbReference>
<dbReference type="EC" id="3.2.1.3" evidence="3"/>
<keyword evidence="11" id="KW-0732">Signal</keyword>
<dbReference type="Gene3D" id="2.60.40.2440">
    <property type="entry name" value="Carbohydrate binding type-21 domain"/>
    <property type="match status" value="1"/>
</dbReference>
<feature type="compositionally biased region" description="Low complexity" evidence="10">
    <location>
        <begin position="129"/>
        <end position="166"/>
    </location>
</feature>
<dbReference type="Proteomes" id="UP000053815">
    <property type="component" value="Unassembled WGS sequence"/>
</dbReference>
<evidence type="ECO:0000256" key="5">
    <source>
        <dbReference type="ARBA" id="ARBA00023277"/>
    </source>
</evidence>
<feature type="signal peptide" evidence="11">
    <location>
        <begin position="1"/>
        <end position="24"/>
    </location>
</feature>